<protein>
    <submittedName>
        <fullName evidence="1">Uncharacterized protein</fullName>
    </submittedName>
</protein>
<accession>A0A1F8H7P2</accession>
<evidence type="ECO:0000313" key="1">
    <source>
        <dbReference type="EMBL" id="OGN33611.1"/>
    </source>
</evidence>
<organism evidence="1 2">
    <name type="scientific">Candidatus Yanofskybacteria bacterium RIFCSPLOWO2_02_FULL_47_9b</name>
    <dbReference type="NCBI Taxonomy" id="1802708"/>
    <lineage>
        <taxon>Bacteria</taxon>
        <taxon>Candidatus Yanofskyibacteriota</taxon>
    </lineage>
</organism>
<dbReference type="Proteomes" id="UP000178155">
    <property type="component" value="Unassembled WGS sequence"/>
</dbReference>
<evidence type="ECO:0000313" key="2">
    <source>
        <dbReference type="Proteomes" id="UP000178155"/>
    </source>
</evidence>
<dbReference type="AlphaFoldDB" id="A0A1F8H7P2"/>
<proteinExistence type="predicted"/>
<comment type="caution">
    <text evidence="1">The sequence shown here is derived from an EMBL/GenBank/DDBJ whole genome shotgun (WGS) entry which is preliminary data.</text>
</comment>
<dbReference type="EMBL" id="MGKW01000028">
    <property type="protein sequence ID" value="OGN33611.1"/>
    <property type="molecule type" value="Genomic_DNA"/>
</dbReference>
<gene>
    <name evidence="1" type="ORF">A3I39_01240</name>
</gene>
<reference evidence="1 2" key="1">
    <citation type="journal article" date="2016" name="Nat. Commun.">
        <title>Thousands of microbial genomes shed light on interconnected biogeochemical processes in an aquifer system.</title>
        <authorList>
            <person name="Anantharaman K."/>
            <person name="Brown C.T."/>
            <person name="Hug L.A."/>
            <person name="Sharon I."/>
            <person name="Castelle C.J."/>
            <person name="Probst A.J."/>
            <person name="Thomas B.C."/>
            <person name="Singh A."/>
            <person name="Wilkins M.J."/>
            <person name="Karaoz U."/>
            <person name="Brodie E.L."/>
            <person name="Williams K.H."/>
            <person name="Hubbard S.S."/>
            <person name="Banfield J.F."/>
        </authorList>
    </citation>
    <scope>NUCLEOTIDE SEQUENCE [LARGE SCALE GENOMIC DNA]</scope>
</reference>
<name>A0A1F8H7P2_9BACT</name>
<sequence>MELIIHFKTGREVELRLCQSGQTIDQLIIGVDFSFDKVLVTSIDKIIKRNRIEKSSLNTVKVSSEEDLSSVAFRVAQAVAEAIKSQ</sequence>